<accession>A0A2P2IKP4</accession>
<organism evidence="1">
    <name type="scientific">Rhizophora mucronata</name>
    <name type="common">Asiatic mangrove</name>
    <dbReference type="NCBI Taxonomy" id="61149"/>
    <lineage>
        <taxon>Eukaryota</taxon>
        <taxon>Viridiplantae</taxon>
        <taxon>Streptophyta</taxon>
        <taxon>Embryophyta</taxon>
        <taxon>Tracheophyta</taxon>
        <taxon>Spermatophyta</taxon>
        <taxon>Magnoliopsida</taxon>
        <taxon>eudicotyledons</taxon>
        <taxon>Gunneridae</taxon>
        <taxon>Pentapetalae</taxon>
        <taxon>rosids</taxon>
        <taxon>fabids</taxon>
        <taxon>Malpighiales</taxon>
        <taxon>Rhizophoraceae</taxon>
        <taxon>Rhizophora</taxon>
    </lineage>
</organism>
<name>A0A2P2IKP4_RHIMU</name>
<reference evidence="1" key="1">
    <citation type="submission" date="2018-02" db="EMBL/GenBank/DDBJ databases">
        <title>Rhizophora mucronata_Transcriptome.</title>
        <authorList>
            <person name="Meera S.P."/>
            <person name="Sreeshan A."/>
            <person name="Augustine A."/>
        </authorList>
    </citation>
    <scope>NUCLEOTIDE SEQUENCE</scope>
    <source>
        <tissue evidence="1">Leaf</tissue>
    </source>
</reference>
<dbReference type="AlphaFoldDB" id="A0A2P2IKP4"/>
<sequence>MVSDCHATYYSSMAHGCNEFSI</sequence>
<dbReference type="EMBL" id="GGEC01001319">
    <property type="protein sequence ID" value="MBW81802.1"/>
    <property type="molecule type" value="Transcribed_RNA"/>
</dbReference>
<protein>
    <submittedName>
        <fullName evidence="1">Uncharacterized protein</fullName>
    </submittedName>
</protein>
<evidence type="ECO:0000313" key="1">
    <source>
        <dbReference type="EMBL" id="MBW81802.1"/>
    </source>
</evidence>
<proteinExistence type="predicted"/>